<accession>A0ABM1SJN4</accession>
<dbReference type="GeneID" id="106461266"/>
<keyword evidence="1 5" id="KW-0245">EGF-like domain</keyword>
<keyword evidence="2" id="KW-0677">Repeat</keyword>
<evidence type="ECO:0000256" key="7">
    <source>
        <dbReference type="SAM" id="SignalP"/>
    </source>
</evidence>
<dbReference type="Proteomes" id="UP000694941">
    <property type="component" value="Unplaced"/>
</dbReference>
<feature type="domain" description="EGF-like" evidence="8">
    <location>
        <begin position="354"/>
        <end position="390"/>
    </location>
</feature>
<keyword evidence="9" id="KW-1185">Reference proteome</keyword>
<dbReference type="PROSITE" id="PS50026">
    <property type="entry name" value="EGF_3"/>
    <property type="match status" value="6"/>
</dbReference>
<keyword evidence="7" id="KW-0732">Signal</keyword>
<dbReference type="PROSITE" id="PS00022">
    <property type="entry name" value="EGF_1"/>
    <property type="match status" value="6"/>
</dbReference>
<dbReference type="PROSITE" id="PS01187">
    <property type="entry name" value="EGF_CA"/>
    <property type="match status" value="1"/>
</dbReference>
<keyword evidence="6" id="KW-1133">Transmembrane helix</keyword>
<dbReference type="PANTHER" id="PTHR12916">
    <property type="entry name" value="CYTOCHROME C OXIDASE POLYPEPTIDE VIC-2"/>
    <property type="match status" value="1"/>
</dbReference>
<comment type="caution">
    <text evidence="5">Lacks conserved residue(s) required for the propagation of feature annotation.</text>
</comment>
<evidence type="ECO:0000256" key="6">
    <source>
        <dbReference type="SAM" id="Phobius"/>
    </source>
</evidence>
<keyword evidence="6" id="KW-0812">Transmembrane</keyword>
<keyword evidence="4" id="KW-0325">Glycoprotein</keyword>
<dbReference type="InterPro" id="IPR000152">
    <property type="entry name" value="EGF-type_Asp/Asn_hydroxyl_site"/>
</dbReference>
<gene>
    <name evidence="10" type="primary">LOC106461266</name>
</gene>
<reference evidence="10" key="1">
    <citation type="submission" date="2025-08" db="UniProtKB">
        <authorList>
            <consortium name="RefSeq"/>
        </authorList>
    </citation>
    <scope>IDENTIFICATION</scope>
    <source>
        <tissue evidence="10">Muscle</tissue>
    </source>
</reference>
<dbReference type="PANTHER" id="PTHR12916:SF9">
    <property type="entry name" value="NEUROGENIC LOCUS NOTCH HOMOLOG PROTEIN 1-RELATED"/>
    <property type="match status" value="1"/>
</dbReference>
<dbReference type="SMART" id="SM00179">
    <property type="entry name" value="EGF_CA"/>
    <property type="match status" value="6"/>
</dbReference>
<sequence length="595" mass="66515">MLHLFHVSWFCTLQTEVLVIAKISQGESFQYFAPFADEREYEQQNLDYFVVVIEQLELKVVCSLGVDCTKVATTRISGHNDTREAQEISLELQEGDWLNFQPLQVNTEQDQNDSFQMRITNITTNNISDCMEVKSPQVIGEWSPNVSNNFTISFDILLPGTNYFSISLKSLKQQCELVWRVQVNVRSVECATTPTEGKMFRKRCMRSRFRKGINIFFINNFACQCCPGYIGRYCEEKDGCHSNPCNHGGFCVDITEGLVDTTFQCLCPHGYHGQSCDDVVNLCDRQPCLNNATCWGNQTSYNCECPSGFIGKNCEVNVNECLSNPCVHGVCEDAAGGYKCYCLPGYGGDHCEFEYDECDSSPCINGGACEDLVAGYKCHCGPGYNGRRCQVKVDLCQPNPCPSPAQCVDRGNNYSCICHPGYNGAGCTQRFDPCYPIPCENGGTCWPSLDLFFCSCLPGYTGDTCEDELLYPVKPLAHTQGKTEKPQESSMIDNVSVSLEHVHNIYIAASTLAGACLIAVIVVTLCHCRVHKSYQRFVRKFGRSRAETKQQKTDDPDKFSLNLQGNTSDFRPFSDSVYEATTIDLTDNLDRPLID</sequence>
<feature type="domain" description="EGF-like" evidence="8">
    <location>
        <begin position="430"/>
        <end position="466"/>
    </location>
</feature>
<keyword evidence="6" id="KW-0472">Membrane</keyword>
<feature type="domain" description="EGF-like" evidence="8">
    <location>
        <begin position="236"/>
        <end position="277"/>
    </location>
</feature>
<dbReference type="Pfam" id="PF00008">
    <property type="entry name" value="EGF"/>
    <property type="match status" value="4"/>
</dbReference>
<proteinExistence type="predicted"/>
<feature type="domain" description="EGF-like" evidence="8">
    <location>
        <begin position="279"/>
        <end position="315"/>
    </location>
</feature>
<dbReference type="SUPFAM" id="SSF57196">
    <property type="entry name" value="EGF/Laminin"/>
    <property type="match status" value="3"/>
</dbReference>
<dbReference type="PRINTS" id="PR00010">
    <property type="entry name" value="EGFBLOOD"/>
</dbReference>
<dbReference type="CDD" id="cd00054">
    <property type="entry name" value="EGF_CA"/>
    <property type="match status" value="6"/>
</dbReference>
<feature type="disulfide bond" evidence="5">
    <location>
        <begin position="456"/>
        <end position="465"/>
    </location>
</feature>
<dbReference type="InterPro" id="IPR001881">
    <property type="entry name" value="EGF-like_Ca-bd_dom"/>
</dbReference>
<dbReference type="InterPro" id="IPR018097">
    <property type="entry name" value="EGF_Ca-bd_CS"/>
</dbReference>
<name>A0ABM1SJN4_LIMPO</name>
<feature type="disulfide bond" evidence="5">
    <location>
        <begin position="305"/>
        <end position="314"/>
    </location>
</feature>
<feature type="transmembrane region" description="Helical" evidence="6">
    <location>
        <begin position="505"/>
        <end position="526"/>
    </location>
</feature>
<dbReference type="SUPFAM" id="SSF57184">
    <property type="entry name" value="Growth factor receptor domain"/>
    <property type="match status" value="1"/>
</dbReference>
<feature type="domain" description="EGF-like" evidence="8">
    <location>
        <begin position="317"/>
        <end position="352"/>
    </location>
</feature>
<feature type="domain" description="EGF-like" evidence="8">
    <location>
        <begin position="392"/>
        <end position="428"/>
    </location>
</feature>
<dbReference type="InterPro" id="IPR000742">
    <property type="entry name" value="EGF"/>
</dbReference>
<feature type="disulfide bond" evidence="5">
    <location>
        <begin position="267"/>
        <end position="276"/>
    </location>
</feature>
<dbReference type="InterPro" id="IPR013032">
    <property type="entry name" value="EGF-like_CS"/>
</dbReference>
<evidence type="ECO:0000259" key="8">
    <source>
        <dbReference type="PROSITE" id="PS50026"/>
    </source>
</evidence>
<evidence type="ECO:0000256" key="5">
    <source>
        <dbReference type="PROSITE-ProRule" id="PRU00076"/>
    </source>
</evidence>
<feature type="chain" id="PRO_5046175595" evidence="7">
    <location>
        <begin position="22"/>
        <end position="595"/>
    </location>
</feature>
<feature type="disulfide bond" evidence="5">
    <location>
        <begin position="321"/>
        <end position="331"/>
    </location>
</feature>
<keyword evidence="3 5" id="KW-1015">Disulfide bond</keyword>
<evidence type="ECO:0000256" key="3">
    <source>
        <dbReference type="ARBA" id="ARBA00023157"/>
    </source>
</evidence>
<dbReference type="SMART" id="SM00181">
    <property type="entry name" value="EGF"/>
    <property type="match status" value="7"/>
</dbReference>
<evidence type="ECO:0000256" key="2">
    <source>
        <dbReference type="ARBA" id="ARBA00022737"/>
    </source>
</evidence>
<dbReference type="PROSITE" id="PS00010">
    <property type="entry name" value="ASX_HYDROXYL"/>
    <property type="match status" value="3"/>
</dbReference>
<dbReference type="Gene3D" id="2.10.25.10">
    <property type="entry name" value="Laminin"/>
    <property type="match status" value="6"/>
</dbReference>
<evidence type="ECO:0000313" key="9">
    <source>
        <dbReference type="Proteomes" id="UP000694941"/>
    </source>
</evidence>
<evidence type="ECO:0000313" key="10">
    <source>
        <dbReference type="RefSeq" id="XP_022243840.1"/>
    </source>
</evidence>
<dbReference type="Pfam" id="PF12661">
    <property type="entry name" value="hEGF"/>
    <property type="match status" value="2"/>
</dbReference>
<feature type="disulfide bond" evidence="5">
    <location>
        <begin position="380"/>
        <end position="389"/>
    </location>
</feature>
<evidence type="ECO:0000256" key="1">
    <source>
        <dbReference type="ARBA" id="ARBA00022536"/>
    </source>
</evidence>
<evidence type="ECO:0000256" key="4">
    <source>
        <dbReference type="ARBA" id="ARBA00023180"/>
    </source>
</evidence>
<feature type="disulfide bond" evidence="5">
    <location>
        <begin position="342"/>
        <end position="351"/>
    </location>
</feature>
<organism evidence="9 10">
    <name type="scientific">Limulus polyphemus</name>
    <name type="common">Atlantic horseshoe crab</name>
    <dbReference type="NCBI Taxonomy" id="6850"/>
    <lineage>
        <taxon>Eukaryota</taxon>
        <taxon>Metazoa</taxon>
        <taxon>Ecdysozoa</taxon>
        <taxon>Arthropoda</taxon>
        <taxon>Chelicerata</taxon>
        <taxon>Merostomata</taxon>
        <taxon>Xiphosura</taxon>
        <taxon>Limulidae</taxon>
        <taxon>Limulus</taxon>
    </lineage>
</organism>
<dbReference type="RefSeq" id="XP_022243840.1">
    <property type="nucleotide sequence ID" value="XM_022388132.1"/>
</dbReference>
<dbReference type="PROSITE" id="PS01186">
    <property type="entry name" value="EGF_2"/>
    <property type="match status" value="6"/>
</dbReference>
<feature type="signal peptide" evidence="7">
    <location>
        <begin position="1"/>
        <end position="21"/>
    </location>
</feature>
<dbReference type="InterPro" id="IPR009030">
    <property type="entry name" value="Growth_fac_rcpt_cys_sf"/>
</dbReference>
<protein>
    <submittedName>
        <fullName evidence="10">Delta-like protein D</fullName>
    </submittedName>
</protein>
<feature type="disulfide bond" evidence="5">
    <location>
        <begin position="418"/>
        <end position="427"/>
    </location>
</feature>